<name>A0ABP8XLH7_9MICO</name>
<dbReference type="InterPro" id="IPR017039">
    <property type="entry name" value="Virul_fac_BrkB"/>
</dbReference>
<evidence type="ECO:0000256" key="7">
    <source>
        <dbReference type="SAM" id="Phobius"/>
    </source>
</evidence>
<evidence type="ECO:0000256" key="2">
    <source>
        <dbReference type="ARBA" id="ARBA00022475"/>
    </source>
</evidence>
<evidence type="ECO:0000256" key="1">
    <source>
        <dbReference type="ARBA" id="ARBA00004651"/>
    </source>
</evidence>
<feature type="region of interest" description="Disordered" evidence="6">
    <location>
        <begin position="1"/>
        <end position="29"/>
    </location>
</feature>
<keyword evidence="5 7" id="KW-0472">Membrane</keyword>
<feature type="transmembrane region" description="Helical" evidence="7">
    <location>
        <begin position="118"/>
        <end position="141"/>
    </location>
</feature>
<evidence type="ECO:0000313" key="8">
    <source>
        <dbReference type="EMBL" id="GAA4708617.1"/>
    </source>
</evidence>
<dbReference type="NCBIfam" id="TIGR00765">
    <property type="entry name" value="yihY_not_rbn"/>
    <property type="match status" value="1"/>
</dbReference>
<keyword evidence="4 7" id="KW-1133">Transmembrane helix</keyword>
<dbReference type="EMBL" id="BAABLO010000001">
    <property type="protein sequence ID" value="GAA4708617.1"/>
    <property type="molecule type" value="Genomic_DNA"/>
</dbReference>
<keyword evidence="3 7" id="KW-0812">Transmembrane</keyword>
<feature type="compositionally biased region" description="Basic and acidic residues" evidence="6">
    <location>
        <begin position="322"/>
        <end position="350"/>
    </location>
</feature>
<feature type="transmembrane region" description="Helical" evidence="7">
    <location>
        <begin position="57"/>
        <end position="79"/>
    </location>
</feature>
<comment type="caution">
    <text evidence="8">The sequence shown here is derived from an EMBL/GenBank/DDBJ whole genome shotgun (WGS) entry which is preliminary data.</text>
</comment>
<comment type="subcellular location">
    <subcellularLocation>
        <location evidence="1">Cell membrane</location>
        <topology evidence="1">Multi-pass membrane protein</topology>
    </subcellularLocation>
</comment>
<protein>
    <submittedName>
        <fullName evidence="8">YihY/virulence factor BrkB family protein</fullName>
    </submittedName>
</protein>
<dbReference type="RefSeq" id="WP_345500364.1">
    <property type="nucleotide sequence ID" value="NZ_BAABLO010000001.1"/>
</dbReference>
<dbReference type="PANTHER" id="PTHR30213:SF0">
    <property type="entry name" value="UPF0761 MEMBRANE PROTEIN YIHY"/>
    <property type="match status" value="1"/>
</dbReference>
<sequence length="367" mass="39363">MASPGTSAEKSATAPPPDDTRKPDSLGDLPTRSWTYTARKAWAEFSRDQCTDLAAALTYYSVLSLFPALLALVSLLGVFGQGETTTNALLDLVRSLGQGDTANQLRGPITQMTQNHSAGLALVLGLLGALWSASGYVGAFGRALNRVYQVDEGRPAWKLRPLQLLLTLVGVVAVALVLVGLVVSGPVARSLGDTIGLGDGAVTAWNIAKWPVMLAIVVVLVAMLYHATPNVRQPRFRWMSVGAAIAIVVWVLASAAFGFYVAGFGSYDKTYGSLAGVVVFLLWLWLTNLALLFGAEVDSELERSRELVAGIEAERTLQLPPRDTRVSDKAARKLREHEERGRELREESVRRGGGPADPGRPGDRDDA</sequence>
<feature type="transmembrane region" description="Helical" evidence="7">
    <location>
        <begin position="162"/>
        <end position="187"/>
    </location>
</feature>
<dbReference type="Pfam" id="PF03631">
    <property type="entry name" value="Virul_fac_BrkB"/>
    <property type="match status" value="1"/>
</dbReference>
<dbReference type="PANTHER" id="PTHR30213">
    <property type="entry name" value="INNER MEMBRANE PROTEIN YHJD"/>
    <property type="match status" value="1"/>
</dbReference>
<feature type="transmembrane region" description="Helical" evidence="7">
    <location>
        <begin position="274"/>
        <end position="295"/>
    </location>
</feature>
<feature type="compositionally biased region" description="Polar residues" evidence="6">
    <location>
        <begin position="1"/>
        <end position="10"/>
    </location>
</feature>
<evidence type="ECO:0000256" key="5">
    <source>
        <dbReference type="ARBA" id="ARBA00023136"/>
    </source>
</evidence>
<feature type="transmembrane region" description="Helical" evidence="7">
    <location>
        <begin position="207"/>
        <end position="226"/>
    </location>
</feature>
<proteinExistence type="predicted"/>
<keyword evidence="9" id="KW-1185">Reference proteome</keyword>
<keyword evidence="2" id="KW-1003">Cell membrane</keyword>
<evidence type="ECO:0000256" key="4">
    <source>
        <dbReference type="ARBA" id="ARBA00022989"/>
    </source>
</evidence>
<evidence type="ECO:0000256" key="3">
    <source>
        <dbReference type="ARBA" id="ARBA00022692"/>
    </source>
</evidence>
<evidence type="ECO:0000313" key="9">
    <source>
        <dbReference type="Proteomes" id="UP001500556"/>
    </source>
</evidence>
<accession>A0ABP8XLH7</accession>
<reference evidence="9" key="1">
    <citation type="journal article" date="2019" name="Int. J. Syst. Evol. Microbiol.">
        <title>The Global Catalogue of Microorganisms (GCM) 10K type strain sequencing project: providing services to taxonomists for standard genome sequencing and annotation.</title>
        <authorList>
            <consortium name="The Broad Institute Genomics Platform"/>
            <consortium name="The Broad Institute Genome Sequencing Center for Infectious Disease"/>
            <person name="Wu L."/>
            <person name="Ma J."/>
        </authorList>
    </citation>
    <scope>NUCLEOTIDE SEQUENCE [LARGE SCALE GENOMIC DNA]</scope>
    <source>
        <strain evidence="9">JCM 18961</strain>
    </source>
</reference>
<evidence type="ECO:0000256" key="6">
    <source>
        <dbReference type="SAM" id="MobiDB-lite"/>
    </source>
</evidence>
<dbReference type="Proteomes" id="UP001500556">
    <property type="component" value="Unassembled WGS sequence"/>
</dbReference>
<gene>
    <name evidence="8" type="ORF">GCM10025782_00630</name>
</gene>
<feature type="region of interest" description="Disordered" evidence="6">
    <location>
        <begin position="320"/>
        <end position="367"/>
    </location>
</feature>
<feature type="transmembrane region" description="Helical" evidence="7">
    <location>
        <begin position="238"/>
        <end position="262"/>
    </location>
</feature>
<organism evidence="8 9">
    <name type="scientific">Pedococcus ginsenosidimutans</name>
    <dbReference type="NCBI Taxonomy" id="490570"/>
    <lineage>
        <taxon>Bacteria</taxon>
        <taxon>Bacillati</taxon>
        <taxon>Actinomycetota</taxon>
        <taxon>Actinomycetes</taxon>
        <taxon>Micrococcales</taxon>
        <taxon>Intrasporangiaceae</taxon>
        <taxon>Pedococcus</taxon>
    </lineage>
</organism>